<dbReference type="GO" id="GO:0009423">
    <property type="term" value="P:chorismate biosynthetic process"/>
    <property type="evidence" value="ECO:0007669"/>
    <property type="project" value="TreeGrafter"/>
</dbReference>
<feature type="domain" description="SDH C-terminal" evidence="5">
    <location>
        <begin position="835"/>
        <end position="860"/>
    </location>
</feature>
<dbReference type="GO" id="GO:0003855">
    <property type="term" value="F:3-dehydroquinate dehydratase activity"/>
    <property type="evidence" value="ECO:0007669"/>
    <property type="project" value="InterPro"/>
</dbReference>
<dbReference type="GeneID" id="19166032"/>
<accession>W9YGR9</accession>
<dbReference type="STRING" id="1182542.W9YGR9"/>
<gene>
    <name evidence="6" type="ORF">A1O3_01899</name>
</gene>
<dbReference type="EMBL" id="AMGY01000002">
    <property type="protein sequence ID" value="EXJ88835.1"/>
    <property type="molecule type" value="Genomic_DNA"/>
</dbReference>
<dbReference type="Pfam" id="PF08501">
    <property type="entry name" value="Shikimate_dh_N"/>
    <property type="match status" value="1"/>
</dbReference>
<name>W9YGR9_9EURO</name>
<feature type="domain" description="Shikimate dehydrogenase substrate binding N-terminal" evidence="4">
    <location>
        <begin position="547"/>
        <end position="627"/>
    </location>
</feature>
<dbReference type="GO" id="GO:0003866">
    <property type="term" value="F:3-phosphoshikimate 1-carboxyvinyltransferase activity"/>
    <property type="evidence" value="ECO:0007669"/>
    <property type="project" value="TreeGrafter"/>
</dbReference>
<organism evidence="6 7">
    <name type="scientific">Capronia epimyces CBS 606.96</name>
    <dbReference type="NCBI Taxonomy" id="1182542"/>
    <lineage>
        <taxon>Eukaryota</taxon>
        <taxon>Fungi</taxon>
        <taxon>Dikarya</taxon>
        <taxon>Ascomycota</taxon>
        <taxon>Pezizomycotina</taxon>
        <taxon>Eurotiomycetes</taxon>
        <taxon>Chaetothyriomycetidae</taxon>
        <taxon>Chaetothyriales</taxon>
        <taxon>Herpotrichiellaceae</taxon>
        <taxon>Capronia</taxon>
    </lineage>
</organism>
<evidence type="ECO:0000259" key="3">
    <source>
        <dbReference type="Pfam" id="PF01488"/>
    </source>
</evidence>
<dbReference type="InterPro" id="IPR006151">
    <property type="entry name" value="Shikm_DH/Glu-tRNA_Rdtase"/>
</dbReference>
<evidence type="ECO:0000256" key="2">
    <source>
        <dbReference type="ARBA" id="ARBA00009349"/>
    </source>
</evidence>
<comment type="similarity">
    <text evidence="1">In the 2nd section; belongs to the type-I 3-dehydroquinase family.</text>
</comment>
<comment type="similarity">
    <text evidence="2">In the N-terminal section; belongs to the shikimate kinase family.</text>
</comment>
<dbReference type="Gene3D" id="3.20.20.70">
    <property type="entry name" value="Aldolase class I"/>
    <property type="match status" value="1"/>
</dbReference>
<dbReference type="Gene3D" id="3.40.50.10860">
    <property type="entry name" value="Leucine Dehydrogenase, chain A, domain 1"/>
    <property type="match status" value="1"/>
</dbReference>
<dbReference type="InterPro" id="IPR046346">
    <property type="entry name" value="Aminoacid_DH-like_N_sf"/>
</dbReference>
<dbReference type="CDD" id="cd01065">
    <property type="entry name" value="NAD_bind_Shikimate_DH"/>
    <property type="match status" value="1"/>
</dbReference>
<evidence type="ECO:0000259" key="5">
    <source>
        <dbReference type="Pfam" id="PF18317"/>
    </source>
</evidence>
<dbReference type="InterPro" id="IPR013785">
    <property type="entry name" value="Aldolase_TIM"/>
</dbReference>
<dbReference type="SUPFAM" id="SSF53223">
    <property type="entry name" value="Aminoacid dehydrogenase-like, N-terminal domain"/>
    <property type="match status" value="1"/>
</dbReference>
<dbReference type="Gene3D" id="3.40.50.300">
    <property type="entry name" value="P-loop containing nucleotide triphosphate hydrolases"/>
    <property type="match status" value="1"/>
</dbReference>
<protein>
    <submittedName>
        <fullName evidence="6">Uncharacterized protein</fullName>
    </submittedName>
</protein>
<dbReference type="SUPFAM" id="SSF52540">
    <property type="entry name" value="P-loop containing nucleoside triphosphate hydrolases"/>
    <property type="match status" value="1"/>
</dbReference>
<dbReference type="Gene3D" id="3.40.50.720">
    <property type="entry name" value="NAD(P)-binding Rossmann-like Domain"/>
    <property type="match status" value="1"/>
</dbReference>
<dbReference type="SUPFAM" id="SSF51735">
    <property type="entry name" value="NAD(P)-binding Rossmann-fold domains"/>
    <property type="match status" value="1"/>
</dbReference>
<dbReference type="InterPro" id="IPR036291">
    <property type="entry name" value="NAD(P)-bd_dom_sf"/>
</dbReference>
<dbReference type="InterPro" id="IPR027417">
    <property type="entry name" value="P-loop_NTPase"/>
</dbReference>
<dbReference type="Pfam" id="PF18317">
    <property type="entry name" value="SDH_C"/>
    <property type="match status" value="1"/>
</dbReference>
<dbReference type="SUPFAM" id="SSF51569">
    <property type="entry name" value="Aldolase"/>
    <property type="match status" value="1"/>
</dbReference>
<evidence type="ECO:0000313" key="7">
    <source>
        <dbReference type="Proteomes" id="UP000019478"/>
    </source>
</evidence>
<proteinExistence type="inferred from homology"/>
<dbReference type="RefSeq" id="XP_007730232.1">
    <property type="nucleotide sequence ID" value="XM_007732042.1"/>
</dbReference>
<dbReference type="HOGENOM" id="CLU_008871_0_1_1"/>
<evidence type="ECO:0000256" key="1">
    <source>
        <dbReference type="ARBA" id="ARBA00006477"/>
    </source>
</evidence>
<dbReference type="GO" id="GO:0004764">
    <property type="term" value="F:shikimate 3-dehydrogenase (NADP+) activity"/>
    <property type="evidence" value="ECO:0007669"/>
    <property type="project" value="InterPro"/>
</dbReference>
<reference evidence="6 7" key="1">
    <citation type="submission" date="2013-03" db="EMBL/GenBank/DDBJ databases">
        <title>The Genome Sequence of Capronia epimyces CBS 606.96.</title>
        <authorList>
            <consortium name="The Broad Institute Genomics Platform"/>
            <person name="Cuomo C."/>
            <person name="de Hoog S."/>
            <person name="Gorbushina A."/>
            <person name="Walker B."/>
            <person name="Young S.K."/>
            <person name="Zeng Q."/>
            <person name="Gargeya S."/>
            <person name="Fitzgerald M."/>
            <person name="Haas B."/>
            <person name="Abouelleil A."/>
            <person name="Allen A.W."/>
            <person name="Alvarado L."/>
            <person name="Arachchi H.M."/>
            <person name="Berlin A.M."/>
            <person name="Chapman S.B."/>
            <person name="Gainer-Dewar J."/>
            <person name="Goldberg J."/>
            <person name="Griggs A."/>
            <person name="Gujja S."/>
            <person name="Hansen M."/>
            <person name="Howarth C."/>
            <person name="Imamovic A."/>
            <person name="Ireland A."/>
            <person name="Larimer J."/>
            <person name="McCowan C."/>
            <person name="Murphy C."/>
            <person name="Pearson M."/>
            <person name="Poon T.W."/>
            <person name="Priest M."/>
            <person name="Roberts A."/>
            <person name="Saif S."/>
            <person name="Shea T."/>
            <person name="Sisk P."/>
            <person name="Sykes S."/>
            <person name="Wortman J."/>
            <person name="Nusbaum C."/>
            <person name="Birren B."/>
        </authorList>
    </citation>
    <scope>NUCLEOTIDE SEQUENCE [LARGE SCALE GENOMIC DNA]</scope>
    <source>
        <strain evidence="6 7">CBS 606.96</strain>
    </source>
</reference>
<dbReference type="Proteomes" id="UP000019478">
    <property type="component" value="Unassembled WGS sequence"/>
</dbReference>
<sequence length="894" mass="100200">MKRQAEEMLSSLPSELIDVARITPRPSHAIPQRRPDVTPNMHKLAAFNHTTKHNGGPTASSPAASEAAFLSSHHAQHRQFSSNASIVLIGLSGSGKSTLAVMAAYNLGRRLVDADSYWRSATGQSRHDYRAKHGEDAYQQREIAVLEDMLERHSDGCVIECSPGCFKRRGHSTLKRYAVSHPVIYIHREREQTQRYLQNVRPEEIDRLLKISEPLYLTCSNFEFYNLTERTVPGHRAFQPPEPTFTQDGQPRSFLALKSTEQSFFYFLKRIFGTRDPPFSQTMDQFPVSPLSEARPYTYLLSVSPLTEPQELDTDDELFASLDAYEVKVDIAAFLDESPNTDETRSLMRASIGRTFALLRQRSLMPVIYHVELGSDSEIPQVYIDLVRYGLRFAPDYVTLDLRCSEEMMHCVRDASGSTQLIAHRYYPAPGRYGWDSRARLTDYLQAWDRGCDLVRLVQPGVTFEDNDAVQRLHHKIEAISTHHPPLIAYNTGIQGRSSVIFNKTLSPVISAENGREDRHLSACITAREAQEALFSSFVLQPLKFWVIGANVDGSLAPEMHTAASKAWGIHHIWQAWTSSSLEAFIPLTEDPQFGGATICLPFKTEIMPLLRSISPAASMIGAVNTVVPLRFEPDPNIPYYCDRRFRRNQVGPVKALHGDNTDWIGFRDCISRNLSPANAVRRGTSSLVLGAGGMARAAVFAMMQMSIENIFIYNRTLSRAQAVADHFNGMESFALDPSSGQQGSTIRTTKVRVKILNGLGDPWPSETSLPTVIVSTLPTYSVGQGGAPDVVLPEAWLQHPSGGVFIEFAYESPPSRLMKQMRSKAGQGWVAVDGLDVLPAQGFAQFEMFTGRIAPRKVMHLEALRAYTRRAPEDERIKIARRLVDVEKDDRRY</sequence>
<dbReference type="OrthoDB" id="4415835at2759"/>
<dbReference type="Pfam" id="PF01487">
    <property type="entry name" value="DHquinase_I"/>
    <property type="match status" value="1"/>
</dbReference>
<keyword evidence="7" id="KW-1185">Reference proteome</keyword>
<dbReference type="eggNOG" id="KOG0692">
    <property type="taxonomic scope" value="Eukaryota"/>
</dbReference>
<comment type="caution">
    <text evidence="6">The sequence shown here is derived from an EMBL/GenBank/DDBJ whole genome shotgun (WGS) entry which is preliminary data.</text>
</comment>
<dbReference type="Pfam" id="PF01202">
    <property type="entry name" value="SKI"/>
    <property type="match status" value="1"/>
</dbReference>
<dbReference type="Pfam" id="PF01488">
    <property type="entry name" value="Shikimate_DH"/>
    <property type="match status" value="1"/>
</dbReference>
<dbReference type="InterPro" id="IPR013708">
    <property type="entry name" value="Shikimate_DH-bd_N"/>
</dbReference>
<dbReference type="PANTHER" id="PTHR21090:SF27">
    <property type="entry name" value="QUINATE REPRESSOR PROTEIN"/>
    <property type="match status" value="1"/>
</dbReference>
<evidence type="ECO:0000259" key="4">
    <source>
        <dbReference type="Pfam" id="PF08501"/>
    </source>
</evidence>
<dbReference type="InterPro" id="IPR001381">
    <property type="entry name" value="DHquinase_I"/>
</dbReference>
<dbReference type="CDD" id="cd00502">
    <property type="entry name" value="DHQase_I"/>
    <property type="match status" value="1"/>
</dbReference>
<dbReference type="InterPro" id="IPR031322">
    <property type="entry name" value="Shikimate/glucono_kinase"/>
</dbReference>
<feature type="domain" description="Quinate/shikimate 5-dehydrogenase/glutamyl-tRNA reductase" evidence="3">
    <location>
        <begin position="687"/>
        <end position="733"/>
    </location>
</feature>
<evidence type="ECO:0000313" key="6">
    <source>
        <dbReference type="EMBL" id="EXJ88835.1"/>
    </source>
</evidence>
<dbReference type="InterPro" id="IPR041121">
    <property type="entry name" value="SDH_C"/>
</dbReference>
<dbReference type="AlphaFoldDB" id="W9YGR9"/>
<dbReference type="PANTHER" id="PTHR21090">
    <property type="entry name" value="AROM/DEHYDROQUINATE SYNTHASE"/>
    <property type="match status" value="1"/>
</dbReference>